<keyword evidence="2" id="KW-1185">Reference proteome</keyword>
<dbReference type="HOGENOM" id="CLU_1556627_0_0_1"/>
<dbReference type="EMBL" id="GL379789">
    <property type="protein sequence ID" value="EGT45658.1"/>
    <property type="molecule type" value="Genomic_DNA"/>
</dbReference>
<reference evidence="2" key="1">
    <citation type="submission" date="2011-07" db="EMBL/GenBank/DDBJ databases">
        <authorList>
            <consortium name="Caenorhabditis brenneri Sequencing and Analysis Consortium"/>
            <person name="Wilson R.K."/>
        </authorList>
    </citation>
    <scope>NUCLEOTIDE SEQUENCE [LARGE SCALE GENOMIC DNA]</scope>
    <source>
        <strain evidence="2">PB2801</strain>
    </source>
</reference>
<dbReference type="PANTHER" id="PTHR22899">
    <property type="entry name" value="CYCLIN-RELATED F-BOX FAMILY"/>
    <property type="match status" value="1"/>
</dbReference>
<accession>G0MC09</accession>
<sequence>MNGSHQPTFRLLRLPVNDRKNVLRNMRVIDTWSISLCSKATKVLSMSINLKPKNCHLHLFQFVDFKLNFQDFIVHLQISPTREEQQVHDERHAHAIVTYTRGLDSESRVYRSSFTTAEDWDFYRMNSTRTGNRLVRLTIKGGIEIRRYDGTCVTVFVKSANDRTGFELFVWS</sequence>
<proteinExistence type="predicted"/>
<dbReference type="AlphaFoldDB" id="G0MC09"/>
<gene>
    <name evidence="1" type="ORF">CAEBREN_01564</name>
</gene>
<evidence type="ECO:0008006" key="3">
    <source>
        <dbReference type="Google" id="ProtNLM"/>
    </source>
</evidence>
<evidence type="ECO:0000313" key="2">
    <source>
        <dbReference type="Proteomes" id="UP000008068"/>
    </source>
</evidence>
<organism evidence="2">
    <name type="scientific">Caenorhabditis brenneri</name>
    <name type="common">Nematode worm</name>
    <dbReference type="NCBI Taxonomy" id="135651"/>
    <lineage>
        <taxon>Eukaryota</taxon>
        <taxon>Metazoa</taxon>
        <taxon>Ecdysozoa</taxon>
        <taxon>Nematoda</taxon>
        <taxon>Chromadorea</taxon>
        <taxon>Rhabditida</taxon>
        <taxon>Rhabditina</taxon>
        <taxon>Rhabditomorpha</taxon>
        <taxon>Rhabditoidea</taxon>
        <taxon>Rhabditidae</taxon>
        <taxon>Peloderinae</taxon>
        <taxon>Caenorhabditis</taxon>
    </lineage>
</organism>
<dbReference type="InParanoid" id="G0MC09"/>
<protein>
    <recommendedName>
        <fullName evidence="3">F-box domain-containing protein</fullName>
    </recommendedName>
</protein>
<evidence type="ECO:0000313" key="1">
    <source>
        <dbReference type="EMBL" id="EGT45658.1"/>
    </source>
</evidence>
<dbReference type="PANTHER" id="PTHR22899:SF0">
    <property type="entry name" value="F-BOX ASSOCIATED DOMAIN-CONTAINING PROTEIN-RELATED"/>
    <property type="match status" value="1"/>
</dbReference>
<dbReference type="InterPro" id="IPR053222">
    <property type="entry name" value="Zygotic_Embryogenesis-Asso"/>
</dbReference>
<dbReference type="Proteomes" id="UP000008068">
    <property type="component" value="Unassembled WGS sequence"/>
</dbReference>
<name>G0MC09_CAEBE</name>